<feature type="domain" description="Glycosyl hydrolase family 13 catalytic" evidence="5">
    <location>
        <begin position="24"/>
        <end position="318"/>
    </location>
</feature>
<evidence type="ECO:0000313" key="7">
    <source>
        <dbReference type="Proteomes" id="UP000663292"/>
    </source>
</evidence>
<dbReference type="SMART" id="SM00642">
    <property type="entry name" value="Aamy"/>
    <property type="match status" value="1"/>
</dbReference>
<keyword evidence="4 6" id="KW-0326">Glycosidase</keyword>
<dbReference type="Pfam" id="PF09154">
    <property type="entry name" value="Alpha-amy_C_pro"/>
    <property type="match status" value="1"/>
</dbReference>
<accession>A0A897NMX1</accession>
<dbReference type="GO" id="GO:0005975">
    <property type="term" value="P:carbohydrate metabolic process"/>
    <property type="evidence" value="ECO:0007669"/>
    <property type="project" value="InterPro"/>
</dbReference>
<keyword evidence="2" id="KW-0378">Hydrolase</keyword>
<dbReference type="InterPro" id="IPR013780">
    <property type="entry name" value="Glyco_hydro_b"/>
</dbReference>
<dbReference type="Gene3D" id="2.60.40.1180">
    <property type="entry name" value="Golgi alpha-mannosidase II"/>
    <property type="match status" value="1"/>
</dbReference>
<dbReference type="Proteomes" id="UP000663292">
    <property type="component" value="Chromosome"/>
</dbReference>
<dbReference type="AlphaFoldDB" id="A0A897NMX1"/>
<dbReference type="GO" id="GO:0043169">
    <property type="term" value="F:cation binding"/>
    <property type="evidence" value="ECO:0007669"/>
    <property type="project" value="InterPro"/>
</dbReference>
<gene>
    <name evidence="6" type="primary">amyA2</name>
    <name evidence="6" type="ORF">HSEST_0555</name>
</gene>
<dbReference type="SUPFAM" id="SSF51011">
    <property type="entry name" value="Glycosyl hydrolase domain"/>
    <property type="match status" value="1"/>
</dbReference>
<evidence type="ECO:0000256" key="4">
    <source>
        <dbReference type="ARBA" id="ARBA00023295"/>
    </source>
</evidence>
<keyword evidence="3" id="KW-0119">Carbohydrate metabolism</keyword>
<organism evidence="6 7">
    <name type="scientific">Halapricum desulfuricans</name>
    <dbReference type="NCBI Taxonomy" id="2841257"/>
    <lineage>
        <taxon>Archaea</taxon>
        <taxon>Methanobacteriati</taxon>
        <taxon>Methanobacteriota</taxon>
        <taxon>Stenosarchaea group</taxon>
        <taxon>Halobacteria</taxon>
        <taxon>Halobacteriales</taxon>
        <taxon>Haloarculaceae</taxon>
        <taxon>Halapricum</taxon>
    </lineage>
</organism>
<protein>
    <submittedName>
        <fullName evidence="6">Glycosidase</fullName>
    </submittedName>
</protein>
<evidence type="ECO:0000256" key="2">
    <source>
        <dbReference type="ARBA" id="ARBA00022801"/>
    </source>
</evidence>
<dbReference type="InterPro" id="IPR015237">
    <property type="entry name" value="Alpha-amylase_C_pro"/>
</dbReference>
<reference evidence="6 7" key="1">
    <citation type="submission" date="2020-11" db="EMBL/GenBank/DDBJ databases">
        <title>Carbohydrate-dependent, anaerobic sulfur respiration: A novel catabolism in halophilic archaea.</title>
        <authorList>
            <person name="Sorokin D.Y."/>
            <person name="Messina E."/>
            <person name="Smedile F."/>
            <person name="La Cono V."/>
            <person name="Hallsworth J.E."/>
            <person name="Yakimov M.M."/>
        </authorList>
    </citation>
    <scope>NUCLEOTIDE SEQUENCE [LARGE SCALE GENOMIC DNA]</scope>
    <source>
        <strain evidence="6 7">HSR-Est</strain>
    </source>
</reference>
<evidence type="ECO:0000256" key="3">
    <source>
        <dbReference type="ARBA" id="ARBA00023277"/>
    </source>
</evidence>
<sequence>MSSYGAAAVGAGSGSDTEIDLGAGAVYQYYHTPWTEIRASLDAVAAAGYDAIQVPPAQRSKRTWADPEPRGYQPIDHLDFDSAFGTESAYQEMVETAHEHGLAVIADAVTNHMAEGVDFDQFPHFSWGDFRHEGPIRDDEDDWELQHRDLEGLPDLRQESAHVRDVLESYIEKYAEMGVDGVRWDAVKHVSPAFFRDYANPWAAERGLFTVGEVLHGAVPYCAAYFETGMTVMDYPLYFTMREDVFHRDGDFNALDGAGLVNRDPGRSMTFVSNHDSPPPEYEELAHAFILTYQGYPRVYSKRFDIENETISNLLSIRRRFGSGPALTRHLDSACYVFEREGSLLVGLNRADDSRSVTVDTPWEATTLRDYAHTGPEVTTDADGTVELSIPSVDWVCYAPVTPS</sequence>
<dbReference type="InterPro" id="IPR006047">
    <property type="entry name" value="GH13_cat_dom"/>
</dbReference>
<evidence type="ECO:0000313" key="6">
    <source>
        <dbReference type="EMBL" id="QSG14102.1"/>
    </source>
</evidence>
<evidence type="ECO:0000259" key="5">
    <source>
        <dbReference type="SMART" id="SM00642"/>
    </source>
</evidence>
<dbReference type="InterPro" id="IPR017853">
    <property type="entry name" value="GH"/>
</dbReference>
<keyword evidence="7" id="KW-1185">Reference proteome</keyword>
<dbReference type="EMBL" id="CP064791">
    <property type="protein sequence ID" value="QSG14102.1"/>
    <property type="molecule type" value="Genomic_DNA"/>
</dbReference>
<evidence type="ECO:0000256" key="1">
    <source>
        <dbReference type="ARBA" id="ARBA00008061"/>
    </source>
</evidence>
<comment type="similarity">
    <text evidence="1">Belongs to the glycosyl hydrolase 13 family.</text>
</comment>
<dbReference type="Pfam" id="PF00128">
    <property type="entry name" value="Alpha-amylase"/>
    <property type="match status" value="1"/>
</dbReference>
<dbReference type="RefSeq" id="WP_229122047.1">
    <property type="nucleotide sequence ID" value="NZ_CP064791.1"/>
</dbReference>
<dbReference type="GeneID" id="68857194"/>
<dbReference type="SUPFAM" id="SSF51445">
    <property type="entry name" value="(Trans)glycosidases"/>
    <property type="match status" value="1"/>
</dbReference>
<dbReference type="GO" id="GO:0004556">
    <property type="term" value="F:alpha-amylase activity"/>
    <property type="evidence" value="ECO:0007669"/>
    <property type="project" value="InterPro"/>
</dbReference>
<dbReference type="InterPro" id="IPR006046">
    <property type="entry name" value="Alpha_amylase"/>
</dbReference>
<proteinExistence type="inferred from homology"/>
<dbReference type="Gene3D" id="3.20.20.80">
    <property type="entry name" value="Glycosidases"/>
    <property type="match status" value="1"/>
</dbReference>
<dbReference type="PRINTS" id="PR00110">
    <property type="entry name" value="ALPHAAMYLASE"/>
</dbReference>
<name>A0A897NMX1_9EURY</name>
<dbReference type="PANTHER" id="PTHR43447">
    <property type="entry name" value="ALPHA-AMYLASE"/>
    <property type="match status" value="1"/>
</dbReference>